<dbReference type="CDD" id="cd12797">
    <property type="entry name" value="M23_peptidase"/>
    <property type="match status" value="1"/>
</dbReference>
<evidence type="ECO:0000256" key="1">
    <source>
        <dbReference type="ARBA" id="ARBA00022729"/>
    </source>
</evidence>
<dbReference type="SUPFAM" id="SSF51261">
    <property type="entry name" value="Duplicated hybrid motif"/>
    <property type="match status" value="1"/>
</dbReference>
<dbReference type="Gene3D" id="2.70.70.10">
    <property type="entry name" value="Glucose Permease (Domain IIA)"/>
    <property type="match status" value="1"/>
</dbReference>
<dbReference type="InterPro" id="IPR011055">
    <property type="entry name" value="Dup_hybrid_motif"/>
</dbReference>
<name>A0A317T705_9CHLB</name>
<dbReference type="RefSeq" id="WP_110022974.1">
    <property type="nucleotide sequence ID" value="NZ_PDNZ01000003.1"/>
</dbReference>
<feature type="chain" id="PRO_5016244912" description="M23ase beta-sheet core domain-containing protein" evidence="3">
    <location>
        <begin position="26"/>
        <end position="284"/>
    </location>
</feature>
<feature type="coiled-coil region" evidence="2">
    <location>
        <begin position="118"/>
        <end position="145"/>
    </location>
</feature>
<keyword evidence="1 3" id="KW-0732">Signal</keyword>
<sequence>MKKMLKRFSILLFCLLTGVLSEAVADTKPSLTLDTISKKQGEFFTATVSGTRFIPDLWFNGEHFTMFRQKDGSYRALVPVENLSKPGSYAILAKADDWKEKIPVTVVSNNRLVQKIWLDRKTNSLKATKEEKEQVKQGLRTLSSEKLWSERFSYPCNGRKSSPFGVKRSYNGAPVSSYHKGIDIAVPRGTPVKSPAPGKVMLTGYESNRFHVHGNTVIIDHGQGLTSIYLHLHSISVKEGDVVNKGETIGTVGSTGISTGPHLHWGTYLYGTSVDPELFVESEY</sequence>
<evidence type="ECO:0000256" key="3">
    <source>
        <dbReference type="SAM" id="SignalP"/>
    </source>
</evidence>
<comment type="caution">
    <text evidence="5">The sequence shown here is derived from an EMBL/GenBank/DDBJ whole genome shotgun (WGS) entry which is preliminary data.</text>
</comment>
<evidence type="ECO:0000259" key="4">
    <source>
        <dbReference type="Pfam" id="PF01551"/>
    </source>
</evidence>
<dbReference type="Proteomes" id="UP000246278">
    <property type="component" value="Unassembled WGS sequence"/>
</dbReference>
<gene>
    <name evidence="5" type="ORF">CR164_05790</name>
</gene>
<feature type="signal peptide" evidence="3">
    <location>
        <begin position="1"/>
        <end position="25"/>
    </location>
</feature>
<dbReference type="EMBL" id="PDNZ01000003">
    <property type="protein sequence ID" value="PWW82499.1"/>
    <property type="molecule type" value="Genomic_DNA"/>
</dbReference>
<evidence type="ECO:0000313" key="6">
    <source>
        <dbReference type="Proteomes" id="UP000246278"/>
    </source>
</evidence>
<dbReference type="PANTHER" id="PTHR21666">
    <property type="entry name" value="PEPTIDASE-RELATED"/>
    <property type="match status" value="1"/>
</dbReference>
<organism evidence="5 6">
    <name type="scientific">Prosthecochloris marina</name>
    <dbReference type="NCBI Taxonomy" id="2017681"/>
    <lineage>
        <taxon>Bacteria</taxon>
        <taxon>Pseudomonadati</taxon>
        <taxon>Chlorobiota</taxon>
        <taxon>Chlorobiia</taxon>
        <taxon>Chlorobiales</taxon>
        <taxon>Chlorobiaceae</taxon>
        <taxon>Prosthecochloris</taxon>
    </lineage>
</organism>
<keyword evidence="6" id="KW-1185">Reference proteome</keyword>
<dbReference type="AlphaFoldDB" id="A0A317T705"/>
<dbReference type="InterPro" id="IPR050570">
    <property type="entry name" value="Cell_wall_metabolism_enzyme"/>
</dbReference>
<dbReference type="PANTHER" id="PTHR21666:SF289">
    <property type="entry name" value="L-ALA--D-GLU ENDOPEPTIDASE"/>
    <property type="match status" value="1"/>
</dbReference>
<evidence type="ECO:0000313" key="5">
    <source>
        <dbReference type="EMBL" id="PWW82499.1"/>
    </source>
</evidence>
<dbReference type="FunFam" id="2.70.70.10:FF:000019">
    <property type="entry name" value="M23 family peptidase"/>
    <property type="match status" value="1"/>
</dbReference>
<accession>A0A317T705</accession>
<dbReference type="OrthoDB" id="9810477at2"/>
<reference evidence="6" key="1">
    <citation type="submission" date="2017-10" db="EMBL/GenBank/DDBJ databases">
        <authorList>
            <person name="Gaisin V.A."/>
            <person name="Rysina M.S."/>
            <person name="Grouzdev D.S."/>
        </authorList>
    </citation>
    <scope>NUCLEOTIDE SEQUENCE [LARGE SCALE GENOMIC DNA]</scope>
    <source>
        <strain evidence="6">V1</strain>
    </source>
</reference>
<dbReference type="GO" id="GO:0004222">
    <property type="term" value="F:metalloendopeptidase activity"/>
    <property type="evidence" value="ECO:0007669"/>
    <property type="project" value="TreeGrafter"/>
</dbReference>
<keyword evidence="2" id="KW-0175">Coiled coil</keyword>
<evidence type="ECO:0000256" key="2">
    <source>
        <dbReference type="SAM" id="Coils"/>
    </source>
</evidence>
<protein>
    <recommendedName>
        <fullName evidence="4">M23ase beta-sheet core domain-containing protein</fullName>
    </recommendedName>
</protein>
<proteinExistence type="predicted"/>
<dbReference type="InterPro" id="IPR016047">
    <property type="entry name" value="M23ase_b-sheet_dom"/>
</dbReference>
<dbReference type="Pfam" id="PF01551">
    <property type="entry name" value="Peptidase_M23"/>
    <property type="match status" value="1"/>
</dbReference>
<feature type="domain" description="M23ase beta-sheet core" evidence="4">
    <location>
        <begin position="178"/>
        <end position="276"/>
    </location>
</feature>